<dbReference type="GO" id="GO:0015086">
    <property type="term" value="F:cadmium ion transmembrane transporter activity"/>
    <property type="evidence" value="ECO:0007669"/>
    <property type="project" value="TreeGrafter"/>
</dbReference>
<feature type="transmembrane region" description="Helical" evidence="5">
    <location>
        <begin position="200"/>
        <end position="219"/>
    </location>
</feature>
<dbReference type="NCBIfam" id="NF037982">
    <property type="entry name" value="Nramp_1"/>
    <property type="match status" value="1"/>
</dbReference>
<feature type="transmembrane region" description="Helical" evidence="5">
    <location>
        <begin position="154"/>
        <end position="175"/>
    </location>
</feature>
<dbReference type="OrthoDB" id="409173at2759"/>
<sequence>MSHLTTFVRRAKKFTTFLGPGIMVSVAYFDPGNYSEAVSAGGNYQYKLLFAIFASNLFAVLLQCLCIKLGSVTGLDLAEMCRKHFPRRWNYALYAFAELAIIATDLAEVVGTAIALNILFHIPLLYGVLLTILDVLIILMAYKPESGLMKQVRGFEVFVSLLVLATCVCFVLELFKIDVPDKTAVWRGFLPSKELTEHKALYISLGLLGATVMPHSLYLGSALAQPRLKEYDIKHGRYTQEENHLAAMSQDLDRKYKPSVSALNYCLNYSYAELISSLFLIAMFINSAILIVSGATLYQKPGAEDADLLSIYEMLSTYISPAAGLIFALAMLCSGQSAGIVCTMAGQIVSEGFVQWRFSPWVRRLITRMLAIVPCIAVVLGTGRSGVAEILNGSQVVLSLILPLVSAPLIYFTSVPKYMMVELDESEEQSHEQTSLLGDASVVVVGGKKYKNYANGRLLTFAAVSTWCLITFLNLFFISSLLFRGEDVF</sequence>
<feature type="transmembrane region" description="Helical" evidence="5">
    <location>
        <begin position="49"/>
        <end position="70"/>
    </location>
</feature>
<dbReference type="PRINTS" id="PR00447">
    <property type="entry name" value="NATRESASSCMP"/>
</dbReference>
<evidence type="ECO:0000256" key="2">
    <source>
        <dbReference type="ARBA" id="ARBA00022692"/>
    </source>
</evidence>
<dbReference type="AlphaFoldDB" id="A0A1E3QUU0"/>
<keyword evidence="4 5" id="KW-0472">Membrane</keyword>
<reference evidence="7" key="1">
    <citation type="submission" date="2016-05" db="EMBL/GenBank/DDBJ databases">
        <title>Comparative genomics of biotechnologically important yeasts.</title>
        <authorList>
            <consortium name="DOE Joint Genome Institute"/>
            <person name="Riley R."/>
            <person name="Haridas S."/>
            <person name="Wolfe K.H."/>
            <person name="Lopes M.R."/>
            <person name="Hittinger C.T."/>
            <person name="Goker M."/>
            <person name="Salamov A."/>
            <person name="Wisecaver J."/>
            <person name="Long T.M."/>
            <person name="Aerts A.L."/>
            <person name="Barry K."/>
            <person name="Choi C."/>
            <person name="Clum A."/>
            <person name="Coughlan A.Y."/>
            <person name="Deshpande S."/>
            <person name="Douglass A.P."/>
            <person name="Hanson S.J."/>
            <person name="Klenk H.-P."/>
            <person name="Labutti K."/>
            <person name="Lapidus A."/>
            <person name="Lindquist E."/>
            <person name="Lipzen A."/>
            <person name="Meier-Kolthoff J.P."/>
            <person name="Ohm R.A."/>
            <person name="Otillar R.P."/>
            <person name="Pangilinan J."/>
            <person name="Peng Y."/>
            <person name="Rokas A."/>
            <person name="Rosa C.A."/>
            <person name="Scheuner C."/>
            <person name="Sibirny A.A."/>
            <person name="Slot J.C."/>
            <person name="Stielow J.B."/>
            <person name="Sun H."/>
            <person name="Kurtzman C.P."/>
            <person name="Blackwell M."/>
            <person name="Grigoriev I.V."/>
            <person name="Jeffries T.W."/>
        </authorList>
    </citation>
    <scope>NUCLEOTIDE SEQUENCE [LARGE SCALE GENOMIC DNA]</scope>
    <source>
        <strain evidence="7">NRRL Y-12698</strain>
    </source>
</reference>
<proteinExistence type="inferred from homology"/>
<feature type="transmembrane region" description="Helical" evidence="5">
    <location>
        <begin position="365"/>
        <end position="383"/>
    </location>
</feature>
<name>A0A1E3QUU0_9ASCO</name>
<dbReference type="STRING" id="984486.A0A1E3QUU0"/>
<feature type="transmembrane region" description="Helical" evidence="5">
    <location>
        <begin position="318"/>
        <end position="344"/>
    </location>
</feature>
<gene>
    <name evidence="6" type="ORF">BABINDRAFT_159732</name>
</gene>
<dbReference type="Proteomes" id="UP000094336">
    <property type="component" value="Unassembled WGS sequence"/>
</dbReference>
<dbReference type="GO" id="GO:0000329">
    <property type="term" value="C:fungal-type vacuole membrane"/>
    <property type="evidence" value="ECO:0007669"/>
    <property type="project" value="EnsemblFungi"/>
</dbReference>
<dbReference type="PANTHER" id="PTHR11706:SF29">
    <property type="entry name" value="IRON TRANSPORTER SMF3"/>
    <property type="match status" value="1"/>
</dbReference>
<dbReference type="GO" id="GO:0034755">
    <property type="term" value="P:iron ion transmembrane transport"/>
    <property type="evidence" value="ECO:0007669"/>
    <property type="project" value="TreeGrafter"/>
</dbReference>
<keyword evidence="3 5" id="KW-1133">Transmembrane helix</keyword>
<feature type="transmembrane region" description="Helical" evidence="5">
    <location>
        <begin position="91"/>
        <end position="118"/>
    </location>
</feature>
<feature type="transmembrane region" description="Helical" evidence="5">
    <location>
        <begin position="278"/>
        <end position="298"/>
    </location>
</feature>
<keyword evidence="2 5" id="KW-0812">Transmembrane</keyword>
<evidence type="ECO:0000256" key="3">
    <source>
        <dbReference type="ARBA" id="ARBA00022989"/>
    </source>
</evidence>
<comment type="subcellular location">
    <subcellularLocation>
        <location evidence="1">Membrane</location>
        <topology evidence="1">Multi-pass membrane protein</topology>
    </subcellularLocation>
</comment>
<organism evidence="6 7">
    <name type="scientific">Babjeviella inositovora NRRL Y-12698</name>
    <dbReference type="NCBI Taxonomy" id="984486"/>
    <lineage>
        <taxon>Eukaryota</taxon>
        <taxon>Fungi</taxon>
        <taxon>Dikarya</taxon>
        <taxon>Ascomycota</taxon>
        <taxon>Saccharomycotina</taxon>
        <taxon>Pichiomycetes</taxon>
        <taxon>Serinales incertae sedis</taxon>
        <taxon>Babjeviella</taxon>
    </lineage>
</organism>
<dbReference type="GO" id="GO:0006879">
    <property type="term" value="P:intracellular iron ion homeostasis"/>
    <property type="evidence" value="ECO:0007669"/>
    <property type="project" value="EnsemblFungi"/>
</dbReference>
<evidence type="ECO:0000313" key="6">
    <source>
        <dbReference type="EMBL" id="ODQ81439.1"/>
    </source>
</evidence>
<dbReference type="GeneID" id="30145704"/>
<dbReference type="PANTHER" id="PTHR11706">
    <property type="entry name" value="SOLUTE CARRIER PROTEIN FAMILY 11 MEMBER"/>
    <property type="match status" value="1"/>
</dbReference>
<evidence type="ECO:0000256" key="4">
    <source>
        <dbReference type="ARBA" id="ARBA00023136"/>
    </source>
</evidence>
<feature type="transmembrane region" description="Helical" evidence="5">
    <location>
        <begin position="124"/>
        <end position="142"/>
    </location>
</feature>
<protein>
    <submittedName>
        <fullName evidence="6">Uncharacterized protein</fullName>
    </submittedName>
</protein>
<dbReference type="GO" id="GO:0005384">
    <property type="term" value="F:manganese ion transmembrane transporter activity"/>
    <property type="evidence" value="ECO:0007669"/>
    <property type="project" value="TreeGrafter"/>
</dbReference>
<dbReference type="Pfam" id="PF01566">
    <property type="entry name" value="Nramp"/>
    <property type="match status" value="1"/>
</dbReference>
<evidence type="ECO:0000313" key="7">
    <source>
        <dbReference type="Proteomes" id="UP000094336"/>
    </source>
</evidence>
<feature type="transmembrane region" description="Helical" evidence="5">
    <location>
        <begin position="395"/>
        <end position="413"/>
    </location>
</feature>
<dbReference type="NCBIfam" id="TIGR01197">
    <property type="entry name" value="nramp"/>
    <property type="match status" value="1"/>
</dbReference>
<keyword evidence="7" id="KW-1185">Reference proteome</keyword>
<dbReference type="InterPro" id="IPR001046">
    <property type="entry name" value="NRAMP_fam"/>
</dbReference>
<dbReference type="RefSeq" id="XP_018986767.1">
    <property type="nucleotide sequence ID" value="XM_019127851.1"/>
</dbReference>
<feature type="transmembrane region" description="Helical" evidence="5">
    <location>
        <begin position="12"/>
        <end position="29"/>
    </location>
</feature>
<dbReference type="GO" id="GO:0030026">
    <property type="term" value="P:intracellular manganese ion homeostasis"/>
    <property type="evidence" value="ECO:0007669"/>
    <property type="project" value="TreeGrafter"/>
</dbReference>
<feature type="transmembrane region" description="Helical" evidence="5">
    <location>
        <begin position="458"/>
        <end position="483"/>
    </location>
</feature>
<dbReference type="EMBL" id="KV454427">
    <property type="protein sequence ID" value="ODQ81439.1"/>
    <property type="molecule type" value="Genomic_DNA"/>
</dbReference>
<accession>A0A1E3QUU0</accession>
<dbReference type="HAMAP" id="MF_00221">
    <property type="entry name" value="NRAMP"/>
    <property type="match status" value="1"/>
</dbReference>
<evidence type="ECO:0000256" key="1">
    <source>
        <dbReference type="ARBA" id="ARBA00004141"/>
    </source>
</evidence>
<evidence type="ECO:0000256" key="5">
    <source>
        <dbReference type="SAM" id="Phobius"/>
    </source>
</evidence>